<gene>
    <name evidence="1" type="ORF">ALP36_03014</name>
</gene>
<proteinExistence type="predicted"/>
<reference evidence="1 2" key="1">
    <citation type="submission" date="2018-08" db="EMBL/GenBank/DDBJ databases">
        <title>Recombination of ecologically and evolutionarily significant loci maintains genetic cohesion in the Pseudomonas syringae species complex.</title>
        <authorList>
            <person name="Dillon M."/>
            <person name="Thakur S."/>
            <person name="Almeida R.N.D."/>
            <person name="Weir B.S."/>
            <person name="Guttman D.S."/>
        </authorList>
    </citation>
    <scope>NUCLEOTIDE SEQUENCE [LARGE SCALE GENOMIC DNA]</scope>
    <source>
        <strain evidence="1 2">ICMP 9829</strain>
    </source>
</reference>
<dbReference type="Proteomes" id="UP000274212">
    <property type="component" value="Unassembled WGS sequence"/>
</dbReference>
<accession>A0A3M5R4J8</accession>
<dbReference type="AlphaFoldDB" id="A0A3M5R4J8"/>
<comment type="caution">
    <text evidence="1">The sequence shown here is derived from an EMBL/GenBank/DDBJ whole genome shotgun (WGS) entry which is preliminary data.</text>
</comment>
<evidence type="ECO:0000313" key="1">
    <source>
        <dbReference type="EMBL" id="RMU04006.1"/>
    </source>
</evidence>
<organism evidence="1 2">
    <name type="scientific">Pseudomonas syringae pv. coriandricola</name>
    <dbReference type="NCBI Taxonomy" id="264453"/>
    <lineage>
        <taxon>Bacteria</taxon>
        <taxon>Pseudomonadati</taxon>
        <taxon>Pseudomonadota</taxon>
        <taxon>Gammaproteobacteria</taxon>
        <taxon>Pseudomonadales</taxon>
        <taxon>Pseudomonadaceae</taxon>
        <taxon>Pseudomonas</taxon>
    </lineage>
</organism>
<sequence length="139" mass="15050">MTMLKRDAKRLKKKSLQVFGTEYPLGVCQQAMAVSRGFASFPHLQAVSEKLGHERHSMKIPGSAGRMKALRALSDFEHGFVTAAALAARLGDPYLAAKTLGNAGFQALDCSELNAVDKQQLQLVNQQPGMQLTGLGEHN</sequence>
<protein>
    <submittedName>
        <fullName evidence="1">Uncharacterized protein</fullName>
    </submittedName>
</protein>
<name>A0A3M5R4J8_9PSED</name>
<dbReference type="EMBL" id="RBTT01000342">
    <property type="protein sequence ID" value="RMU04006.1"/>
    <property type="molecule type" value="Genomic_DNA"/>
</dbReference>
<evidence type="ECO:0000313" key="2">
    <source>
        <dbReference type="Proteomes" id="UP000274212"/>
    </source>
</evidence>